<dbReference type="FunFam" id="1.10.340.70:FF:000001">
    <property type="entry name" value="Retrovirus-related Pol polyprotein from transposon gypsy-like Protein"/>
    <property type="match status" value="1"/>
</dbReference>
<dbReference type="PANTHER" id="PTHR37984">
    <property type="entry name" value="PROTEIN CBG26694"/>
    <property type="match status" value="1"/>
</dbReference>
<reference evidence="3" key="1">
    <citation type="submission" date="2017-03" db="EMBL/GenBank/DDBJ databases">
        <title>Phytopthora megakarya and P. palmivora, two closely related causual agents of cacao black pod achieved similar genome size and gene model numbers by different mechanisms.</title>
        <authorList>
            <person name="Ali S."/>
            <person name="Shao J."/>
            <person name="Larry D.J."/>
            <person name="Kronmiller B."/>
            <person name="Shen D."/>
            <person name="Strem M.D."/>
            <person name="Melnick R.L."/>
            <person name="Guiltinan M.J."/>
            <person name="Tyler B.M."/>
            <person name="Meinhardt L.W."/>
            <person name="Bailey B.A."/>
        </authorList>
    </citation>
    <scope>NUCLEOTIDE SEQUENCE [LARGE SCALE GENOMIC DNA]</scope>
    <source>
        <strain evidence="3">zdho120</strain>
    </source>
</reference>
<dbReference type="Proteomes" id="UP000198211">
    <property type="component" value="Unassembled WGS sequence"/>
</dbReference>
<keyword evidence="2" id="KW-0808">Transferase</keyword>
<dbReference type="PANTHER" id="PTHR37984:SF5">
    <property type="entry name" value="PROTEIN NYNRIN-LIKE"/>
    <property type="match status" value="1"/>
</dbReference>
<dbReference type="AlphaFoldDB" id="A0A225WRW8"/>
<dbReference type="InterPro" id="IPR050951">
    <property type="entry name" value="Retrovirus_Pol_polyprotein"/>
</dbReference>
<dbReference type="InterPro" id="IPR041588">
    <property type="entry name" value="Integrase_H2C2"/>
</dbReference>
<evidence type="ECO:0000313" key="2">
    <source>
        <dbReference type="EMBL" id="OWZ19690.1"/>
    </source>
</evidence>
<evidence type="ECO:0000259" key="1">
    <source>
        <dbReference type="Pfam" id="PF17921"/>
    </source>
</evidence>
<dbReference type="Gene3D" id="1.10.340.70">
    <property type="match status" value="1"/>
</dbReference>
<name>A0A225WRW8_9STRA</name>
<gene>
    <name evidence="2" type="ORF">PHMEG_0006019</name>
</gene>
<proteinExistence type="predicted"/>
<dbReference type="Pfam" id="PF17921">
    <property type="entry name" value="Integrase_H2C2"/>
    <property type="match status" value="1"/>
</dbReference>
<protein>
    <submittedName>
        <fullName evidence="2">Reverse transcriptase</fullName>
    </submittedName>
</protein>
<comment type="caution">
    <text evidence="2">The sequence shown here is derived from an EMBL/GenBank/DDBJ whole genome shotgun (WGS) entry which is preliminary data.</text>
</comment>
<keyword evidence="2" id="KW-0548">Nucleotidyltransferase</keyword>
<keyword evidence="2" id="KW-0695">RNA-directed DNA polymerase</keyword>
<organism evidence="2 3">
    <name type="scientific">Phytophthora megakarya</name>
    <dbReference type="NCBI Taxonomy" id="4795"/>
    <lineage>
        <taxon>Eukaryota</taxon>
        <taxon>Sar</taxon>
        <taxon>Stramenopiles</taxon>
        <taxon>Oomycota</taxon>
        <taxon>Peronosporomycetes</taxon>
        <taxon>Peronosporales</taxon>
        <taxon>Peronosporaceae</taxon>
        <taxon>Phytophthora</taxon>
    </lineage>
</organism>
<feature type="domain" description="Integrase zinc-binding" evidence="1">
    <location>
        <begin position="72"/>
        <end position="130"/>
    </location>
</feature>
<dbReference type="OrthoDB" id="126617at2759"/>
<evidence type="ECO:0000313" key="3">
    <source>
        <dbReference type="Proteomes" id="UP000198211"/>
    </source>
</evidence>
<dbReference type="EMBL" id="NBNE01000412">
    <property type="protein sequence ID" value="OWZ19690.1"/>
    <property type="molecule type" value="Genomic_DNA"/>
</dbReference>
<dbReference type="GO" id="GO:0003964">
    <property type="term" value="F:RNA-directed DNA polymerase activity"/>
    <property type="evidence" value="ECO:0007669"/>
    <property type="project" value="UniProtKB-KW"/>
</dbReference>
<sequence length="163" mass="18671">MMKKDRDEELSWANLKTVLRIDEATLTYWAARDAWKIADRFVLSENGVLYYLETRLLRGDHLQEKPALRLVVPTTMIQEVLQNCHDSLEGGHQGIARTFYRVKLDYYWIGLYADTANHVRSCPDCSSSNSRPKLRGYLPGNVLAGRLFQIVSMAFVIPLPEAP</sequence>
<accession>A0A225WRW8</accession>
<keyword evidence="3" id="KW-1185">Reference proteome</keyword>